<dbReference type="Proteomes" id="UP001607302">
    <property type="component" value="Unassembled WGS sequence"/>
</dbReference>
<feature type="non-terminal residue" evidence="1">
    <location>
        <position position="230"/>
    </location>
</feature>
<organism evidence="1 2">
    <name type="scientific">Vespula squamosa</name>
    <name type="common">Southern yellow jacket</name>
    <name type="synonym">Wasp</name>
    <dbReference type="NCBI Taxonomy" id="30214"/>
    <lineage>
        <taxon>Eukaryota</taxon>
        <taxon>Metazoa</taxon>
        <taxon>Ecdysozoa</taxon>
        <taxon>Arthropoda</taxon>
        <taxon>Hexapoda</taxon>
        <taxon>Insecta</taxon>
        <taxon>Pterygota</taxon>
        <taxon>Neoptera</taxon>
        <taxon>Endopterygota</taxon>
        <taxon>Hymenoptera</taxon>
        <taxon>Apocrita</taxon>
        <taxon>Aculeata</taxon>
        <taxon>Vespoidea</taxon>
        <taxon>Vespidae</taxon>
        <taxon>Vespinae</taxon>
        <taxon>Vespula</taxon>
    </lineage>
</organism>
<evidence type="ECO:0000313" key="1">
    <source>
        <dbReference type="EMBL" id="KAL2734197.1"/>
    </source>
</evidence>
<gene>
    <name evidence="1" type="ORF">V1478_003895</name>
</gene>
<dbReference type="EMBL" id="JAUDFV010000074">
    <property type="protein sequence ID" value="KAL2734197.1"/>
    <property type="molecule type" value="Genomic_DNA"/>
</dbReference>
<proteinExistence type="predicted"/>
<evidence type="ECO:0000313" key="2">
    <source>
        <dbReference type="Proteomes" id="UP001607302"/>
    </source>
</evidence>
<name>A0ABD2BN61_VESSQ</name>
<keyword evidence="2" id="KW-1185">Reference proteome</keyword>
<comment type="caution">
    <text evidence="1">The sequence shown here is derived from an EMBL/GenBank/DDBJ whole genome shotgun (WGS) entry which is preliminary data.</text>
</comment>
<protein>
    <submittedName>
        <fullName evidence="1">Uncharacterized protein</fullName>
    </submittedName>
</protein>
<accession>A0ABD2BN61</accession>
<dbReference type="AlphaFoldDB" id="A0ABD2BN61"/>
<reference evidence="1 2" key="1">
    <citation type="journal article" date="2024" name="Ann. Entomol. Soc. Am.">
        <title>Genomic analyses of the southern and eastern yellowjacket wasps (Hymenoptera: Vespidae) reveal evolutionary signatures of social life.</title>
        <authorList>
            <person name="Catto M.A."/>
            <person name="Caine P.B."/>
            <person name="Orr S.E."/>
            <person name="Hunt B.G."/>
            <person name="Goodisman M.A.D."/>
        </authorList>
    </citation>
    <scope>NUCLEOTIDE SEQUENCE [LARGE SCALE GENOMIC DNA]</scope>
    <source>
        <strain evidence="1">233</strain>
        <tissue evidence="1">Head and thorax</tissue>
    </source>
</reference>
<sequence length="230" mass="26932">MTQIMLYSCIELKSNIVTTKSLSIIYDQFNYEVEEEKNWAFVQHILAPYHCTCSLFDTLPTNSDSERSYHKEVSFWKYMFSHNITLVRTCGQSSTRDIPDYYRLRLSKYQESCKRIHVECETIYEDVHFSRYHVSCGSKTEDQSKEKKNSARLDLSDCGTCSKGPFLVTLMRFQRRLERDRDRGRKGSNISVHHLRILPRHLLLTLIDCTLHVVAADPERLAFPFSLALT</sequence>